<feature type="non-terminal residue" evidence="13">
    <location>
        <position position="1"/>
    </location>
</feature>
<feature type="non-terminal residue" evidence="13">
    <location>
        <position position="278"/>
    </location>
</feature>
<dbReference type="PROSITE" id="PS50283">
    <property type="entry name" value="NA_SOLUT_SYMP_3"/>
    <property type="match status" value="1"/>
</dbReference>
<evidence type="ECO:0000256" key="11">
    <source>
        <dbReference type="ARBA" id="ARBA00023201"/>
    </source>
</evidence>
<keyword evidence="7 12" id="KW-1133">Transmembrane helix</keyword>
<evidence type="ECO:0000256" key="12">
    <source>
        <dbReference type="SAM" id="Phobius"/>
    </source>
</evidence>
<keyword evidence="3" id="KW-0813">Transport</keyword>
<feature type="transmembrane region" description="Helical" evidence="12">
    <location>
        <begin position="145"/>
        <end position="168"/>
    </location>
</feature>
<feature type="transmembrane region" description="Helical" evidence="12">
    <location>
        <begin position="188"/>
        <end position="209"/>
    </location>
</feature>
<keyword evidence="8" id="KW-0915">Sodium</keyword>
<feature type="transmembrane region" description="Helical" evidence="12">
    <location>
        <begin position="110"/>
        <end position="133"/>
    </location>
</feature>
<sequence length="278" mass="29547">NFGKTMMTFFTFGTGTNTDQAVTVVSKTHVSGASGIWYQWLWLFATPFYWLLAPLFRRMRAVTTADYLFVRYGQSVAVLFALVGMAQLSVNIGVTLKASSALITSVTGGAISPAFAIFALTGLFVFYGVLGGLKAAIITDFLQGILTIVLSFMILPFALKAVGGLGGLRAAIDDPSIFSIVAPGEITTLYVIIIAVNGLIGWVSSPYTMAMCGAGKSEQDARVGLISGMFLKRICTIAWVLTGLCGIALYAGQSVNPDFVWGFMARDFLPTIAPGLIG</sequence>
<evidence type="ECO:0000256" key="7">
    <source>
        <dbReference type="ARBA" id="ARBA00022989"/>
    </source>
</evidence>
<dbReference type="Gene3D" id="1.20.1730.10">
    <property type="entry name" value="Sodium/glucose cotransporter"/>
    <property type="match status" value="1"/>
</dbReference>
<dbReference type="EMBL" id="BARS01017349">
    <property type="protein sequence ID" value="GAF96900.1"/>
    <property type="molecule type" value="Genomic_DNA"/>
</dbReference>
<reference evidence="13" key="1">
    <citation type="journal article" date="2014" name="Front. Microbiol.">
        <title>High frequency of phylogenetically diverse reductive dehalogenase-homologous genes in deep subseafloor sedimentary metagenomes.</title>
        <authorList>
            <person name="Kawai M."/>
            <person name="Futagami T."/>
            <person name="Toyoda A."/>
            <person name="Takaki Y."/>
            <person name="Nishi S."/>
            <person name="Hori S."/>
            <person name="Arai W."/>
            <person name="Tsubouchi T."/>
            <person name="Morono Y."/>
            <person name="Uchiyama I."/>
            <person name="Ito T."/>
            <person name="Fujiyama A."/>
            <person name="Inagaki F."/>
            <person name="Takami H."/>
        </authorList>
    </citation>
    <scope>NUCLEOTIDE SEQUENCE</scope>
    <source>
        <strain evidence="13">Expedition CK06-06</strain>
    </source>
</reference>
<evidence type="ECO:0000313" key="13">
    <source>
        <dbReference type="EMBL" id="GAF96900.1"/>
    </source>
</evidence>
<dbReference type="InterPro" id="IPR001734">
    <property type="entry name" value="Na/solute_symporter"/>
</dbReference>
<comment type="caution">
    <text evidence="13">The sequence shown here is derived from an EMBL/GenBank/DDBJ whole genome shotgun (WGS) entry which is preliminary data.</text>
</comment>
<dbReference type="InterPro" id="IPR038377">
    <property type="entry name" value="Na/Glc_symporter_sf"/>
</dbReference>
<feature type="transmembrane region" description="Helical" evidence="12">
    <location>
        <begin position="230"/>
        <end position="251"/>
    </location>
</feature>
<feature type="transmembrane region" description="Helical" evidence="12">
    <location>
        <begin position="36"/>
        <end position="56"/>
    </location>
</feature>
<evidence type="ECO:0000256" key="2">
    <source>
        <dbReference type="ARBA" id="ARBA00006434"/>
    </source>
</evidence>
<evidence type="ECO:0008006" key="14">
    <source>
        <dbReference type="Google" id="ProtNLM"/>
    </source>
</evidence>
<keyword evidence="6" id="KW-0769">Symport</keyword>
<proteinExistence type="inferred from homology"/>
<keyword evidence="4" id="KW-1003">Cell membrane</keyword>
<evidence type="ECO:0000256" key="5">
    <source>
        <dbReference type="ARBA" id="ARBA00022692"/>
    </source>
</evidence>
<dbReference type="GO" id="GO:0005886">
    <property type="term" value="C:plasma membrane"/>
    <property type="evidence" value="ECO:0007669"/>
    <property type="project" value="UniProtKB-SubCell"/>
</dbReference>
<comment type="similarity">
    <text evidence="2">Belongs to the sodium:solute symporter (SSF) (TC 2.A.21) family.</text>
</comment>
<evidence type="ECO:0000256" key="3">
    <source>
        <dbReference type="ARBA" id="ARBA00022448"/>
    </source>
</evidence>
<comment type="subcellular location">
    <subcellularLocation>
        <location evidence="1">Cell membrane</location>
        <topology evidence="1">Multi-pass membrane protein</topology>
    </subcellularLocation>
</comment>
<dbReference type="GO" id="GO:0006814">
    <property type="term" value="P:sodium ion transport"/>
    <property type="evidence" value="ECO:0007669"/>
    <property type="project" value="UniProtKB-KW"/>
</dbReference>
<dbReference type="InterPro" id="IPR050277">
    <property type="entry name" value="Sodium:Solute_Symporter"/>
</dbReference>
<feature type="transmembrane region" description="Helical" evidence="12">
    <location>
        <begin position="68"/>
        <end position="90"/>
    </location>
</feature>
<keyword evidence="11" id="KW-0739">Sodium transport</keyword>
<dbReference type="PANTHER" id="PTHR48086:SF3">
    <property type="entry name" value="SODIUM_PROLINE SYMPORTER"/>
    <property type="match status" value="1"/>
</dbReference>
<dbReference type="PANTHER" id="PTHR48086">
    <property type="entry name" value="SODIUM/PROLINE SYMPORTER-RELATED"/>
    <property type="match status" value="1"/>
</dbReference>
<evidence type="ECO:0000256" key="8">
    <source>
        <dbReference type="ARBA" id="ARBA00023053"/>
    </source>
</evidence>
<organism evidence="13">
    <name type="scientific">marine sediment metagenome</name>
    <dbReference type="NCBI Taxonomy" id="412755"/>
    <lineage>
        <taxon>unclassified sequences</taxon>
        <taxon>metagenomes</taxon>
        <taxon>ecological metagenomes</taxon>
    </lineage>
</organism>
<evidence type="ECO:0000256" key="9">
    <source>
        <dbReference type="ARBA" id="ARBA00023065"/>
    </source>
</evidence>
<evidence type="ECO:0000256" key="4">
    <source>
        <dbReference type="ARBA" id="ARBA00022475"/>
    </source>
</evidence>
<dbReference type="Pfam" id="PF00474">
    <property type="entry name" value="SSF"/>
    <property type="match status" value="1"/>
</dbReference>
<dbReference type="GO" id="GO:0015293">
    <property type="term" value="F:symporter activity"/>
    <property type="evidence" value="ECO:0007669"/>
    <property type="project" value="UniProtKB-KW"/>
</dbReference>
<protein>
    <recommendedName>
        <fullName evidence="14">Sodium:solute symporter family protein</fullName>
    </recommendedName>
</protein>
<evidence type="ECO:0000256" key="6">
    <source>
        <dbReference type="ARBA" id="ARBA00022847"/>
    </source>
</evidence>
<evidence type="ECO:0000256" key="10">
    <source>
        <dbReference type="ARBA" id="ARBA00023136"/>
    </source>
</evidence>
<accession>X0V8C7</accession>
<keyword evidence="9" id="KW-0406">Ion transport</keyword>
<dbReference type="AlphaFoldDB" id="X0V8C7"/>
<keyword evidence="10 12" id="KW-0472">Membrane</keyword>
<keyword evidence="5 12" id="KW-0812">Transmembrane</keyword>
<evidence type="ECO:0000256" key="1">
    <source>
        <dbReference type="ARBA" id="ARBA00004651"/>
    </source>
</evidence>
<gene>
    <name evidence="13" type="ORF">S01H1_28392</name>
</gene>
<name>X0V8C7_9ZZZZ</name>